<dbReference type="Gene3D" id="3.40.430.10">
    <property type="entry name" value="Dihydrofolate Reductase, subunit A"/>
    <property type="match status" value="1"/>
</dbReference>
<keyword evidence="11" id="KW-0511">Multifunctional enzyme</keyword>
<comment type="caution">
    <text evidence="17">The sequence shown here is derived from an EMBL/GenBank/DDBJ whole genome shotgun (WGS) entry which is preliminary data.</text>
</comment>
<dbReference type="InterPro" id="IPR004794">
    <property type="entry name" value="Eubact_RibD"/>
</dbReference>
<proteinExistence type="inferred from homology"/>
<keyword evidence="10 12" id="KW-0560">Oxidoreductase</keyword>
<evidence type="ECO:0000256" key="5">
    <source>
        <dbReference type="ARBA" id="ARBA00007417"/>
    </source>
</evidence>
<keyword evidence="6 12" id="KW-0686">Riboflavin biosynthesis</keyword>
<dbReference type="STRING" id="121290.APY04_0010"/>
<evidence type="ECO:0000256" key="7">
    <source>
        <dbReference type="ARBA" id="ARBA00022723"/>
    </source>
</evidence>
<dbReference type="Proteomes" id="UP000059074">
    <property type="component" value="Unassembled WGS sequence"/>
</dbReference>
<evidence type="ECO:0000256" key="6">
    <source>
        <dbReference type="ARBA" id="ARBA00022619"/>
    </source>
</evidence>
<dbReference type="UniPathway" id="UPA00275">
    <property type="reaction ID" value="UER00401"/>
</dbReference>
<dbReference type="Gene3D" id="3.40.140.10">
    <property type="entry name" value="Cytidine Deaminase, domain 2"/>
    <property type="match status" value="1"/>
</dbReference>
<dbReference type="AlphaFoldDB" id="A0A109BQI7"/>
<evidence type="ECO:0000256" key="9">
    <source>
        <dbReference type="ARBA" id="ARBA00022857"/>
    </source>
</evidence>
<evidence type="ECO:0000259" key="16">
    <source>
        <dbReference type="PROSITE" id="PS51747"/>
    </source>
</evidence>
<evidence type="ECO:0000256" key="1">
    <source>
        <dbReference type="ARBA" id="ARBA00002151"/>
    </source>
</evidence>
<dbReference type="Pfam" id="PF00383">
    <property type="entry name" value="dCMP_cyt_deam_1"/>
    <property type="match status" value="1"/>
</dbReference>
<dbReference type="GO" id="GO:0008703">
    <property type="term" value="F:5-amino-6-(5-phosphoribosylamino)uracil reductase activity"/>
    <property type="evidence" value="ECO:0007669"/>
    <property type="project" value="UniProtKB-EC"/>
</dbReference>
<feature type="binding site" evidence="14">
    <location>
        <position position="305"/>
    </location>
    <ligand>
        <name>substrate</name>
    </ligand>
</feature>
<keyword evidence="18" id="KW-1185">Reference proteome</keyword>
<keyword evidence="7 12" id="KW-0479">Metal-binding</keyword>
<dbReference type="GO" id="GO:0008270">
    <property type="term" value="F:zinc ion binding"/>
    <property type="evidence" value="ECO:0007669"/>
    <property type="project" value="InterPro"/>
</dbReference>
<feature type="binding site" evidence="14">
    <location>
        <position position="220"/>
    </location>
    <ligand>
        <name>substrate</name>
    </ligand>
</feature>
<feature type="binding site" evidence="15">
    <location>
        <position position="62"/>
    </location>
    <ligand>
        <name>Zn(2+)</name>
        <dbReference type="ChEBI" id="CHEBI:29105"/>
        <note>catalytic</note>
    </ligand>
</feature>
<dbReference type="PIRSF" id="PIRSF006769">
    <property type="entry name" value="RibD"/>
    <property type="match status" value="1"/>
</dbReference>
<dbReference type="NCBIfam" id="TIGR00326">
    <property type="entry name" value="eubact_ribD"/>
    <property type="match status" value="1"/>
</dbReference>
<evidence type="ECO:0000256" key="11">
    <source>
        <dbReference type="ARBA" id="ARBA00023268"/>
    </source>
</evidence>
<evidence type="ECO:0000256" key="3">
    <source>
        <dbReference type="ARBA" id="ARBA00004910"/>
    </source>
</evidence>
<feature type="binding site" evidence="14">
    <location>
        <position position="183"/>
    </location>
    <ligand>
        <name>substrate</name>
    </ligand>
</feature>
<feature type="binding site" evidence="15">
    <location>
        <position position="87"/>
    </location>
    <ligand>
        <name>Zn(2+)</name>
        <dbReference type="ChEBI" id="CHEBI:29105"/>
        <note>catalytic</note>
    </ligand>
</feature>
<evidence type="ECO:0000313" key="17">
    <source>
        <dbReference type="EMBL" id="KWT73029.1"/>
    </source>
</evidence>
<keyword evidence="12 17" id="KW-0378">Hydrolase</keyword>
<comment type="catalytic activity">
    <reaction evidence="12">
        <text>5-amino-6-(5-phospho-D-ribitylamino)uracil + NADP(+) = 5-amino-6-(5-phospho-D-ribosylamino)uracil + NADPH + H(+)</text>
        <dbReference type="Rhea" id="RHEA:17845"/>
        <dbReference type="ChEBI" id="CHEBI:15378"/>
        <dbReference type="ChEBI" id="CHEBI:57783"/>
        <dbReference type="ChEBI" id="CHEBI:58349"/>
        <dbReference type="ChEBI" id="CHEBI:58421"/>
        <dbReference type="ChEBI" id="CHEBI:58453"/>
        <dbReference type="EC" id="1.1.1.193"/>
    </reaction>
</comment>
<reference evidence="17 18" key="1">
    <citation type="submission" date="2015-10" db="EMBL/GenBank/DDBJ databases">
        <title>Transcriptomic analysis of a linuron degrading triple-species bacterial consortium.</title>
        <authorList>
            <person name="Albers P."/>
        </authorList>
    </citation>
    <scope>NUCLEOTIDE SEQUENCE [LARGE SCALE GENOMIC DNA]</scope>
    <source>
        <strain evidence="17 18">WDL6</strain>
    </source>
</reference>
<dbReference type="PATRIC" id="fig|121290.4.peg.3267"/>
<feature type="binding site" evidence="14">
    <location>
        <position position="166"/>
    </location>
    <ligand>
        <name>NADP(+)</name>
        <dbReference type="ChEBI" id="CHEBI:58349"/>
    </ligand>
</feature>
<sequence length="395" mass="41407">MIAMPSAAYSRFDAQMMRLALRVAARGLGRTAPNPAVGAVIADEASGEVIATGVTAPGGRPHAEPAAIAKAGGRAKGATLYVTLEPCSHHGVTRPCADAIVEAGLGRVVCAIEDPDPRVAGRGLERLRATGIKVTRGVLADEAHWLTAGHILRVTERRPLVTAKLALGADGDVPRGGAGQPTWVTGEVARAHGHLLRARADAILVGHRTVLDDDPMLDCRLPGLADRSPVRVVLARDPAGLETSRLARSADRIPLWVICAHGADASALEAMGARIFPLPLVDGALWLPGVAEALAEAGITRLLVEGGHETWRRFSRARLIDEVALYKSRGSAAAAAATGAEQVFLPAAAVCAALDPYISTAEFSICGRRSLGGDDMITLRRPWMREATRLASADR</sequence>
<accession>A0A109BQI7</accession>
<evidence type="ECO:0000256" key="2">
    <source>
        <dbReference type="ARBA" id="ARBA00004882"/>
    </source>
</evidence>
<keyword evidence="9 12" id="KW-0521">NADP</keyword>
<dbReference type="PROSITE" id="PS51747">
    <property type="entry name" value="CYT_DCMP_DEAMINASES_2"/>
    <property type="match status" value="1"/>
</dbReference>
<protein>
    <recommendedName>
        <fullName evidence="12">Riboflavin biosynthesis protein RibD</fullName>
    </recommendedName>
    <domain>
        <recommendedName>
            <fullName evidence="12">Diaminohydroxyphosphoribosylaminopyrimidine deaminase</fullName>
            <shortName evidence="12">DRAP deaminase</shortName>
            <ecNumber evidence="12">3.5.4.26</ecNumber>
        </recommendedName>
        <alternativeName>
            <fullName evidence="12">Riboflavin-specific deaminase</fullName>
        </alternativeName>
    </domain>
    <domain>
        <recommendedName>
            <fullName evidence="12">5-amino-6-(5-phosphoribosylamino)uracil reductase</fullName>
            <ecNumber evidence="12">1.1.1.193</ecNumber>
        </recommendedName>
        <alternativeName>
            <fullName evidence="12">HTP reductase</fullName>
        </alternativeName>
    </domain>
</protein>
<dbReference type="PANTHER" id="PTHR38011:SF7">
    <property type="entry name" value="2,5-DIAMINO-6-RIBOSYLAMINO-4(3H)-PYRIMIDINONE 5'-PHOSPHATE REDUCTASE"/>
    <property type="match status" value="1"/>
</dbReference>
<dbReference type="GO" id="GO:0008835">
    <property type="term" value="F:diaminohydroxyphosphoribosylaminopyrimidine deaminase activity"/>
    <property type="evidence" value="ECO:0007669"/>
    <property type="project" value="UniProtKB-EC"/>
</dbReference>
<dbReference type="InterPro" id="IPR016192">
    <property type="entry name" value="APOBEC/CMP_deaminase_Zn-bd"/>
</dbReference>
<feature type="binding site" evidence="14">
    <location>
        <position position="213"/>
    </location>
    <ligand>
        <name>NADP(+)</name>
        <dbReference type="ChEBI" id="CHEBI:58349"/>
    </ligand>
</feature>
<organism evidence="17 18">
    <name type="scientific">Hyphomicrobium sulfonivorans</name>
    <dbReference type="NCBI Taxonomy" id="121290"/>
    <lineage>
        <taxon>Bacteria</taxon>
        <taxon>Pseudomonadati</taxon>
        <taxon>Pseudomonadota</taxon>
        <taxon>Alphaproteobacteria</taxon>
        <taxon>Hyphomicrobiales</taxon>
        <taxon>Hyphomicrobiaceae</taxon>
        <taxon>Hyphomicrobium</taxon>
    </lineage>
</organism>
<comment type="function">
    <text evidence="1 12">Converts 2,5-diamino-6-(ribosylamino)-4(3h)-pyrimidinone 5'-phosphate into 5-amino-6-(ribosylamino)-2,4(1h,3h)-pyrimidinedione 5'-phosphate.</text>
</comment>
<evidence type="ECO:0000256" key="12">
    <source>
        <dbReference type="PIRNR" id="PIRNR006769"/>
    </source>
</evidence>
<name>A0A109BQI7_HYPSL</name>
<feature type="domain" description="CMP/dCMP-type deaminase" evidence="16">
    <location>
        <begin position="11"/>
        <end position="135"/>
    </location>
</feature>
<comment type="pathway">
    <text evidence="2 12">Cofactor biosynthesis; riboflavin biosynthesis; 5-amino-6-(D-ribitylamino)uracil from GTP: step 2/4.</text>
</comment>
<evidence type="ECO:0000256" key="8">
    <source>
        <dbReference type="ARBA" id="ARBA00022833"/>
    </source>
</evidence>
<evidence type="ECO:0000256" key="15">
    <source>
        <dbReference type="PIRSR" id="PIRSR006769-3"/>
    </source>
</evidence>
<feature type="binding site" evidence="14">
    <location>
        <position position="217"/>
    </location>
    <ligand>
        <name>substrate</name>
    </ligand>
</feature>
<dbReference type="PANTHER" id="PTHR38011">
    <property type="entry name" value="DIHYDROFOLATE REDUCTASE FAMILY PROTEIN (AFU_ORTHOLOGUE AFUA_8G06820)"/>
    <property type="match status" value="1"/>
</dbReference>
<evidence type="ECO:0000256" key="13">
    <source>
        <dbReference type="PIRSR" id="PIRSR006769-1"/>
    </source>
</evidence>
<feature type="binding site" evidence="15">
    <location>
        <position position="96"/>
    </location>
    <ligand>
        <name>Zn(2+)</name>
        <dbReference type="ChEBI" id="CHEBI:29105"/>
        <note>catalytic</note>
    </ligand>
</feature>
<evidence type="ECO:0000256" key="10">
    <source>
        <dbReference type="ARBA" id="ARBA00023002"/>
    </source>
</evidence>
<dbReference type="EMBL" id="LMTR01000002">
    <property type="protein sequence ID" value="KWT73029.1"/>
    <property type="molecule type" value="Genomic_DNA"/>
</dbReference>
<dbReference type="SUPFAM" id="SSF53597">
    <property type="entry name" value="Dihydrofolate reductase-like"/>
    <property type="match status" value="1"/>
</dbReference>
<evidence type="ECO:0000256" key="4">
    <source>
        <dbReference type="ARBA" id="ARBA00005259"/>
    </source>
</evidence>
<keyword evidence="8 12" id="KW-0862">Zinc</keyword>
<dbReference type="EC" id="3.5.4.26" evidence="12"/>
<dbReference type="CDD" id="cd01284">
    <property type="entry name" value="Riboflavin_deaminase-reductase"/>
    <property type="match status" value="1"/>
</dbReference>
<comment type="similarity">
    <text evidence="5 12">In the C-terminal section; belongs to the HTP reductase family.</text>
</comment>
<dbReference type="InterPro" id="IPR050765">
    <property type="entry name" value="Riboflavin_Biosynth_HTPR"/>
</dbReference>
<dbReference type="SUPFAM" id="SSF53927">
    <property type="entry name" value="Cytidine deaminase-like"/>
    <property type="match status" value="1"/>
</dbReference>
<dbReference type="EC" id="1.1.1.193" evidence="12"/>
<dbReference type="GO" id="GO:0009231">
    <property type="term" value="P:riboflavin biosynthetic process"/>
    <property type="evidence" value="ECO:0007669"/>
    <property type="project" value="UniProtKB-UniPathway"/>
</dbReference>
<feature type="binding site" evidence="14">
    <location>
        <position position="197"/>
    </location>
    <ligand>
        <name>substrate</name>
    </ligand>
</feature>
<comment type="pathway">
    <text evidence="3 12">Cofactor biosynthesis; riboflavin biosynthesis; 5-amino-6-(D-ribitylamino)uracil from GTP: step 3/4.</text>
</comment>
<dbReference type="PROSITE" id="PS00903">
    <property type="entry name" value="CYT_DCMP_DEAMINASES_1"/>
    <property type="match status" value="1"/>
</dbReference>
<feature type="binding site" evidence="14">
    <location>
        <position position="209"/>
    </location>
    <ligand>
        <name>NADP(+)</name>
        <dbReference type="ChEBI" id="CHEBI:58349"/>
    </ligand>
</feature>
<dbReference type="InterPro" id="IPR002734">
    <property type="entry name" value="RibDG_C"/>
</dbReference>
<dbReference type="InterPro" id="IPR024072">
    <property type="entry name" value="DHFR-like_dom_sf"/>
</dbReference>
<dbReference type="InterPro" id="IPR002125">
    <property type="entry name" value="CMP_dCMP_dom"/>
</dbReference>
<comment type="similarity">
    <text evidence="4 12">In the N-terminal section; belongs to the cytidine and deoxycytidylate deaminase family.</text>
</comment>
<comment type="catalytic activity">
    <reaction evidence="12">
        <text>2,5-diamino-6-hydroxy-4-(5-phosphoribosylamino)-pyrimidine + H2O + H(+) = 5-amino-6-(5-phospho-D-ribosylamino)uracil + NH4(+)</text>
        <dbReference type="Rhea" id="RHEA:21868"/>
        <dbReference type="ChEBI" id="CHEBI:15377"/>
        <dbReference type="ChEBI" id="CHEBI:15378"/>
        <dbReference type="ChEBI" id="CHEBI:28938"/>
        <dbReference type="ChEBI" id="CHEBI:58453"/>
        <dbReference type="ChEBI" id="CHEBI:58614"/>
        <dbReference type="EC" id="3.5.4.26"/>
    </reaction>
</comment>
<evidence type="ECO:0000313" key="18">
    <source>
        <dbReference type="Proteomes" id="UP000059074"/>
    </source>
</evidence>
<dbReference type="InterPro" id="IPR016193">
    <property type="entry name" value="Cytidine_deaminase-like"/>
</dbReference>
<gene>
    <name evidence="17" type="ORF">APY04_0010</name>
</gene>
<dbReference type="Pfam" id="PF01872">
    <property type="entry name" value="RibD_C"/>
    <property type="match status" value="1"/>
</dbReference>
<comment type="cofactor">
    <cofactor evidence="12 15">
        <name>Zn(2+)</name>
        <dbReference type="ChEBI" id="CHEBI:29105"/>
    </cofactor>
    <text evidence="12 15">Binds 1 zinc ion.</text>
</comment>
<feature type="active site" description="Proton donor" evidence="13">
    <location>
        <position position="64"/>
    </location>
</feature>
<evidence type="ECO:0000256" key="14">
    <source>
        <dbReference type="PIRSR" id="PIRSR006769-2"/>
    </source>
</evidence>